<feature type="coiled-coil region" evidence="9">
    <location>
        <begin position="531"/>
        <end position="570"/>
    </location>
</feature>
<evidence type="ECO:0000259" key="13">
    <source>
        <dbReference type="Pfam" id="PF00912"/>
    </source>
</evidence>
<dbReference type="Pfam" id="PF00905">
    <property type="entry name" value="Transpeptidase"/>
    <property type="match status" value="2"/>
</dbReference>
<evidence type="ECO:0000313" key="14">
    <source>
        <dbReference type="EMBL" id="MDN3241955.1"/>
    </source>
</evidence>
<comment type="catalytic activity">
    <reaction evidence="7">
        <text>Preferential cleavage: (Ac)2-L-Lys-D-Ala-|-D-Ala. Also transpeptidation of peptidyl-alanyl moieties that are N-acyl substituents of D-alanine.</text>
        <dbReference type="EC" id="3.4.16.4"/>
    </reaction>
</comment>
<dbReference type="EMBL" id="JAUEMJ010000006">
    <property type="protein sequence ID" value="MDN3241955.1"/>
    <property type="molecule type" value="Genomic_DNA"/>
</dbReference>
<keyword evidence="11" id="KW-1133">Transmembrane helix</keyword>
<dbReference type="InterPro" id="IPR012338">
    <property type="entry name" value="Beta-lactam/transpept-like"/>
</dbReference>
<evidence type="ECO:0000256" key="8">
    <source>
        <dbReference type="ARBA" id="ARBA00049902"/>
    </source>
</evidence>
<evidence type="ECO:0000313" key="15">
    <source>
        <dbReference type="Proteomes" id="UP001171902"/>
    </source>
</evidence>
<keyword evidence="9" id="KW-0175">Coiled coil</keyword>
<feature type="region of interest" description="Disordered" evidence="10">
    <location>
        <begin position="147"/>
        <end position="194"/>
    </location>
</feature>
<evidence type="ECO:0000256" key="7">
    <source>
        <dbReference type="ARBA" id="ARBA00034000"/>
    </source>
</evidence>
<proteinExistence type="predicted"/>
<feature type="compositionally biased region" description="Gly residues" evidence="10">
    <location>
        <begin position="33"/>
        <end position="63"/>
    </location>
</feature>
<comment type="catalytic activity">
    <reaction evidence="8">
        <text>[GlcNAc-(1-&gt;4)-Mur2Ac(oyl-L-Ala-gamma-D-Glu-L-Lys-D-Ala-D-Ala)](n)-di-trans,octa-cis-undecaprenyl diphosphate + beta-D-GlcNAc-(1-&gt;4)-Mur2Ac(oyl-L-Ala-gamma-D-Glu-L-Lys-D-Ala-D-Ala)-di-trans,octa-cis-undecaprenyl diphosphate = [GlcNAc-(1-&gt;4)-Mur2Ac(oyl-L-Ala-gamma-D-Glu-L-Lys-D-Ala-D-Ala)](n+1)-di-trans,octa-cis-undecaprenyl diphosphate + di-trans,octa-cis-undecaprenyl diphosphate + H(+)</text>
        <dbReference type="Rhea" id="RHEA:23708"/>
        <dbReference type="Rhea" id="RHEA-COMP:9602"/>
        <dbReference type="Rhea" id="RHEA-COMP:9603"/>
        <dbReference type="ChEBI" id="CHEBI:15378"/>
        <dbReference type="ChEBI" id="CHEBI:58405"/>
        <dbReference type="ChEBI" id="CHEBI:60033"/>
        <dbReference type="ChEBI" id="CHEBI:78435"/>
        <dbReference type="EC" id="2.4.99.28"/>
    </reaction>
</comment>
<feature type="region of interest" description="Disordered" evidence="10">
    <location>
        <begin position="1016"/>
        <end position="1103"/>
    </location>
</feature>
<accession>A0ABT7YTI4</accession>
<feature type="compositionally biased region" description="Polar residues" evidence="10">
    <location>
        <begin position="1050"/>
        <end position="1062"/>
    </location>
</feature>
<dbReference type="InterPro" id="IPR050396">
    <property type="entry name" value="Glycosyltr_51/Transpeptidase"/>
</dbReference>
<feature type="domain" description="Glycosyl transferase family 51" evidence="13">
    <location>
        <begin position="260"/>
        <end position="430"/>
    </location>
</feature>
<dbReference type="PANTHER" id="PTHR32282">
    <property type="entry name" value="BINDING PROTEIN TRANSPEPTIDASE, PUTATIVE-RELATED"/>
    <property type="match status" value="1"/>
</dbReference>
<name>A0ABT7YTI4_9ACTN</name>
<evidence type="ECO:0000256" key="10">
    <source>
        <dbReference type="SAM" id="MobiDB-lite"/>
    </source>
</evidence>
<keyword evidence="11" id="KW-0812">Transmembrane</keyword>
<dbReference type="SUPFAM" id="SSF56601">
    <property type="entry name" value="beta-lactamase/transpeptidase-like"/>
    <property type="match status" value="1"/>
</dbReference>
<organism evidence="14 15">
    <name type="scientific">Glycomyces tritici</name>
    <dbReference type="NCBI Taxonomy" id="2665176"/>
    <lineage>
        <taxon>Bacteria</taxon>
        <taxon>Bacillati</taxon>
        <taxon>Actinomycetota</taxon>
        <taxon>Actinomycetes</taxon>
        <taxon>Glycomycetales</taxon>
        <taxon>Glycomycetaceae</taxon>
        <taxon>Glycomyces</taxon>
    </lineage>
</organism>
<feature type="domain" description="Penicillin-binding protein transpeptidase" evidence="12">
    <location>
        <begin position="820"/>
        <end position="936"/>
    </location>
</feature>
<feature type="compositionally biased region" description="Low complexity" evidence="10">
    <location>
        <begin position="64"/>
        <end position="91"/>
    </location>
</feature>
<evidence type="ECO:0000256" key="1">
    <source>
        <dbReference type="ARBA" id="ARBA00022645"/>
    </source>
</evidence>
<feature type="compositionally biased region" description="Acidic residues" evidence="10">
    <location>
        <begin position="1019"/>
        <end position="1031"/>
    </location>
</feature>
<feature type="compositionally biased region" description="Basic and acidic residues" evidence="10">
    <location>
        <begin position="13"/>
        <end position="26"/>
    </location>
</feature>
<comment type="caution">
    <text evidence="14">The sequence shown here is derived from an EMBL/GenBank/DDBJ whole genome shotgun (WGS) entry which is preliminary data.</text>
</comment>
<reference evidence="14" key="1">
    <citation type="submission" date="2023-06" db="EMBL/GenBank/DDBJ databases">
        <title>Gycomyces niveus sp.nov., a novel actinomycete isolated from soil in Shouguang.</title>
        <authorList>
            <person name="Yang X."/>
            <person name="Zhao J."/>
        </authorList>
    </citation>
    <scope>NUCLEOTIDE SEQUENCE</scope>
    <source>
        <strain evidence="14">NEAU C2</strain>
    </source>
</reference>
<dbReference type="Pfam" id="PF00912">
    <property type="entry name" value="Transgly"/>
    <property type="match status" value="1"/>
</dbReference>
<dbReference type="InterPro" id="IPR023346">
    <property type="entry name" value="Lysozyme-like_dom_sf"/>
</dbReference>
<feature type="domain" description="Penicillin-binding protein transpeptidase" evidence="12">
    <location>
        <begin position="579"/>
        <end position="729"/>
    </location>
</feature>
<feature type="region of interest" description="Disordered" evidence="10">
    <location>
        <begin position="1"/>
        <end position="133"/>
    </location>
</feature>
<evidence type="ECO:0000256" key="6">
    <source>
        <dbReference type="ARBA" id="ARBA00023268"/>
    </source>
</evidence>
<dbReference type="InterPro" id="IPR001264">
    <property type="entry name" value="Glyco_trans_51"/>
</dbReference>
<keyword evidence="1" id="KW-0121">Carboxypeptidase</keyword>
<feature type="transmembrane region" description="Helical" evidence="11">
    <location>
        <begin position="201"/>
        <end position="225"/>
    </location>
</feature>
<evidence type="ECO:0000256" key="9">
    <source>
        <dbReference type="SAM" id="Coils"/>
    </source>
</evidence>
<evidence type="ECO:0000256" key="4">
    <source>
        <dbReference type="ARBA" id="ARBA00022679"/>
    </source>
</evidence>
<dbReference type="Gene3D" id="1.10.3810.10">
    <property type="entry name" value="Biosynthetic peptidoglycan transglycosylase-like"/>
    <property type="match status" value="1"/>
</dbReference>
<keyword evidence="2" id="KW-0645">Protease</keyword>
<feature type="compositionally biased region" description="Low complexity" evidence="10">
    <location>
        <begin position="102"/>
        <end position="116"/>
    </location>
</feature>
<dbReference type="SUPFAM" id="SSF53955">
    <property type="entry name" value="Lysozyme-like"/>
    <property type="match status" value="1"/>
</dbReference>
<protein>
    <submittedName>
        <fullName evidence="14">Transglycosylase domain-containing protein</fullName>
    </submittedName>
</protein>
<feature type="compositionally biased region" description="Low complexity" evidence="10">
    <location>
        <begin position="1082"/>
        <end position="1092"/>
    </location>
</feature>
<evidence type="ECO:0000256" key="5">
    <source>
        <dbReference type="ARBA" id="ARBA00022801"/>
    </source>
</evidence>
<feature type="compositionally biased region" description="Low complexity" evidence="10">
    <location>
        <begin position="147"/>
        <end position="160"/>
    </location>
</feature>
<dbReference type="Gene3D" id="3.40.710.10">
    <property type="entry name" value="DD-peptidase/beta-lactamase superfamily"/>
    <property type="match status" value="2"/>
</dbReference>
<keyword evidence="3" id="KW-0328">Glycosyltransferase</keyword>
<feature type="compositionally biased region" description="Basic and acidic residues" evidence="10">
    <location>
        <begin position="180"/>
        <end position="190"/>
    </location>
</feature>
<dbReference type="InterPro" id="IPR036950">
    <property type="entry name" value="PBP_transglycosylase"/>
</dbReference>
<evidence type="ECO:0000256" key="3">
    <source>
        <dbReference type="ARBA" id="ARBA00022676"/>
    </source>
</evidence>
<dbReference type="Proteomes" id="UP001171902">
    <property type="component" value="Unassembled WGS sequence"/>
</dbReference>
<evidence type="ECO:0000256" key="11">
    <source>
        <dbReference type="SAM" id="Phobius"/>
    </source>
</evidence>
<evidence type="ECO:0000259" key="12">
    <source>
        <dbReference type="Pfam" id="PF00905"/>
    </source>
</evidence>
<dbReference type="RefSeq" id="WP_289958859.1">
    <property type="nucleotide sequence ID" value="NZ_JAUEMJ010000006.1"/>
</dbReference>
<dbReference type="PANTHER" id="PTHR32282:SF33">
    <property type="entry name" value="PEPTIDOGLYCAN GLYCOSYLTRANSFERASE"/>
    <property type="match status" value="1"/>
</dbReference>
<keyword evidence="15" id="KW-1185">Reference proteome</keyword>
<dbReference type="InterPro" id="IPR001460">
    <property type="entry name" value="PCN-bd_Tpept"/>
</dbReference>
<evidence type="ECO:0000256" key="2">
    <source>
        <dbReference type="ARBA" id="ARBA00022670"/>
    </source>
</evidence>
<keyword evidence="5" id="KW-0378">Hydrolase</keyword>
<gene>
    <name evidence="14" type="ORF">QWI33_19690</name>
</gene>
<sequence>MSDYGYRPAPPPEDGRPQGRGGRPDGRAYGSANGNGGSGDRQGDYGWGGQQQGGQGQGPGQGPGQSPRPRQQPYGTPASGSAAVGRGAVPPRGSASVGRPTGSASVGGASGSASVGGQPGTGRTGRASVGSASVGSASVGSAAVGSASVGSASVRPVSPAGPGDRTGRASVAGARRAGKGPKDKSDLEGGKKKRKRLGRKMLAAMIALGVLFVTGVTIVGSYFFVTVDDPSDISRAGESTSFYFSDGTQAGGYGDTLRLQAEDDEIPQIVKDALVATEDRKFYDHSGVDFAGTMRAVVNNISGGDTQGASTITQQYAGMVMAIRDEISYDRKAKEAAMAFKIEQKYDKDQIISAYLNLAWYGRGATGVEAAAKVYFNKGLQDLTPGEAAYIVMQVKSPDGTYDPYYGEGNGDVFDAEATQARWDYSMDAMLEEGYISQAERDAEELPVPTNDFNSAGSWGGNTNVGFIINELDGYVFDELESRYGLTKTELYGGKEETGGYSVNLTIDPTIQDQLALTGSRGDIKVKKNDKGEYLNENDEVVQTIEEAEKDLTEEDYAQFENDNDKAALKDYEEYMMTAMVAIDPETGAILGYYGGDNGFGVDKAGPESPHPSSSTFKMITAATAISEGDSIDSWFNADSPRKFDSLTDDESETCIGGGEWPNCTLRNGSQQKDLELTLTDAVRDSKNTPMYTIAEKYGADTILDYADRMGLSMMNQARTLEDSSGKTWDGRSVNYQFHDNETYTQYGQAVDAAGDPVTDDSGNWDPMAPVQVDSDCNPIVNTEGQFLVTEDEKPVPCKIGDKGDTDPFYNHIAFGQYPTSVRDMASVYATIANDGLYNESHFVASVTDNEGNPVPEVRKLESDQAIDTEVAQDLQWVGSEIGGESETDQLPRDYFGKTGTWEATCDDCESSWNAHAWYVGAIPQLSIAAWVGNVTSESMPIAAPGGDKDSVFGSNTAYPVWFKAMERILDETGWEEESWAGKANAGNETYWDIEAAGANEGGEFCAAKPENELCAGQQEEEEEPQCEDGEGGNNGNGNGNDQECETTPEEGTSPTADPTETPSEDECDGFFPPPSCEEETSSPPTEETSSTPDEDGNRNDNG</sequence>
<keyword evidence="11" id="KW-0472">Membrane</keyword>
<keyword evidence="6" id="KW-0511">Multifunctional enzyme</keyword>
<keyword evidence="4" id="KW-0808">Transferase</keyword>